<dbReference type="CDD" id="cd07033">
    <property type="entry name" value="TPP_PYR_DXS_TK_like"/>
    <property type="match status" value="1"/>
</dbReference>
<dbReference type="EC" id="2.2.1.7" evidence="10"/>
<dbReference type="InterPro" id="IPR029061">
    <property type="entry name" value="THDP-binding"/>
</dbReference>
<keyword evidence="5 10" id="KW-0479">Metal-binding</keyword>
<comment type="pathway">
    <text evidence="1 10">Metabolic intermediate biosynthesis; 1-deoxy-D-xylulose 5-phosphate biosynthesis; 1-deoxy-D-xylulose 5-phosphate from D-glyceraldehyde 3-phosphate and pyruvate: step 1/1.</text>
</comment>
<dbReference type="InterPro" id="IPR005475">
    <property type="entry name" value="Transketolase-like_Pyr-bd"/>
</dbReference>
<keyword evidence="8 10" id="KW-0786">Thiamine pyrophosphate</keyword>
<evidence type="ECO:0000256" key="1">
    <source>
        <dbReference type="ARBA" id="ARBA00004980"/>
    </source>
</evidence>
<comment type="function">
    <text evidence="10">Catalyzes the acyloin condensation reaction between C atoms 2 and 3 of pyruvate and glyceraldehyde 3-phosphate to yield 1-deoxy-D-xylulose-5-phosphate (DXP).</text>
</comment>
<dbReference type="Proteomes" id="UP000060487">
    <property type="component" value="Unassembled WGS sequence"/>
</dbReference>
<dbReference type="Pfam" id="PF02780">
    <property type="entry name" value="Transketolase_C"/>
    <property type="match status" value="1"/>
</dbReference>
<comment type="catalytic activity">
    <reaction evidence="10">
        <text>D-glyceraldehyde 3-phosphate + pyruvate + H(+) = 1-deoxy-D-xylulose 5-phosphate + CO2</text>
        <dbReference type="Rhea" id="RHEA:12605"/>
        <dbReference type="ChEBI" id="CHEBI:15361"/>
        <dbReference type="ChEBI" id="CHEBI:15378"/>
        <dbReference type="ChEBI" id="CHEBI:16526"/>
        <dbReference type="ChEBI" id="CHEBI:57792"/>
        <dbReference type="ChEBI" id="CHEBI:59776"/>
        <dbReference type="EC" id="2.2.1.7"/>
    </reaction>
</comment>
<feature type="binding site" evidence="10">
    <location>
        <position position="72"/>
    </location>
    <ligand>
        <name>thiamine diphosphate</name>
        <dbReference type="ChEBI" id="CHEBI:58937"/>
    </ligand>
</feature>
<evidence type="ECO:0000256" key="9">
    <source>
        <dbReference type="ARBA" id="ARBA00023229"/>
    </source>
</evidence>
<dbReference type="HAMAP" id="MF_00315">
    <property type="entry name" value="DXP_synth"/>
    <property type="match status" value="1"/>
</dbReference>
<feature type="binding site" evidence="10">
    <location>
        <begin position="145"/>
        <end position="146"/>
    </location>
    <ligand>
        <name>thiamine diphosphate</name>
        <dbReference type="ChEBI" id="CHEBI:58937"/>
    </ligand>
</feature>
<dbReference type="Pfam" id="PF02779">
    <property type="entry name" value="Transket_pyr"/>
    <property type="match status" value="1"/>
</dbReference>
<evidence type="ECO:0000256" key="2">
    <source>
        <dbReference type="ARBA" id="ARBA00011081"/>
    </source>
</evidence>
<comment type="caution">
    <text evidence="12">The sequence shown here is derived from an EMBL/GenBank/DDBJ whole genome shotgun (WGS) entry which is preliminary data.</text>
</comment>
<dbReference type="InterPro" id="IPR005477">
    <property type="entry name" value="Dxylulose-5-P_synthase"/>
</dbReference>
<dbReference type="PANTHER" id="PTHR43322:SF5">
    <property type="entry name" value="1-DEOXY-D-XYLULOSE-5-PHOSPHATE SYNTHASE, CHLOROPLASTIC"/>
    <property type="match status" value="1"/>
</dbReference>
<keyword evidence="4 10" id="KW-0808">Transferase</keyword>
<evidence type="ECO:0000259" key="11">
    <source>
        <dbReference type="SMART" id="SM00861"/>
    </source>
</evidence>
<feature type="binding site" evidence="10">
    <location>
        <position position="173"/>
    </location>
    <ligand>
        <name>thiamine diphosphate</name>
        <dbReference type="ChEBI" id="CHEBI:58937"/>
    </ligand>
</feature>
<dbReference type="Gene3D" id="3.40.50.970">
    <property type="match status" value="2"/>
</dbReference>
<dbReference type="CDD" id="cd02007">
    <property type="entry name" value="TPP_DXS"/>
    <property type="match status" value="1"/>
</dbReference>
<dbReference type="Gene3D" id="3.40.50.920">
    <property type="match status" value="1"/>
</dbReference>
<dbReference type="InterPro" id="IPR020826">
    <property type="entry name" value="Transketolase_BS"/>
</dbReference>
<comment type="cofactor">
    <cofactor evidence="10">
        <name>Mg(2+)</name>
        <dbReference type="ChEBI" id="CHEBI:18420"/>
    </cofactor>
    <text evidence="10">Binds 1 Mg(2+) ion per subunit.</text>
</comment>
<dbReference type="RefSeq" id="WP_085050973.1">
    <property type="nucleotide sequence ID" value="NZ_LNQR01000019.1"/>
</dbReference>
<feature type="binding site" evidence="10">
    <location>
        <position position="365"/>
    </location>
    <ligand>
        <name>thiamine diphosphate</name>
        <dbReference type="ChEBI" id="CHEBI:58937"/>
    </ligand>
</feature>
<reference evidence="12 13" key="1">
    <citation type="submission" date="2015-11" db="EMBL/GenBank/DDBJ databases">
        <authorList>
            <person name="Lin W."/>
        </authorList>
    </citation>
    <scope>NUCLEOTIDE SEQUENCE [LARGE SCALE GENOMIC DNA]</scope>
    <source>
        <strain evidence="12 13">HCH-1</strain>
    </source>
</reference>
<organism evidence="12 13">
    <name type="scientific">Candidatus Magnetominusculus xianensis</name>
    <dbReference type="NCBI Taxonomy" id="1748249"/>
    <lineage>
        <taxon>Bacteria</taxon>
        <taxon>Pseudomonadati</taxon>
        <taxon>Nitrospirota</taxon>
        <taxon>Nitrospiria</taxon>
        <taxon>Nitrospirales</taxon>
        <taxon>Nitrospiraceae</taxon>
        <taxon>Candidatus Magnetominusculus</taxon>
    </lineage>
</organism>
<keyword evidence="9 10" id="KW-0414">Isoprene biosynthesis</keyword>
<dbReference type="NCBIfam" id="TIGR00204">
    <property type="entry name" value="dxs"/>
    <property type="match status" value="1"/>
</dbReference>
<feature type="binding site" evidence="10">
    <location>
        <begin position="113"/>
        <end position="115"/>
    </location>
    <ligand>
        <name>thiamine diphosphate</name>
        <dbReference type="ChEBI" id="CHEBI:58937"/>
    </ligand>
</feature>
<dbReference type="InterPro" id="IPR033248">
    <property type="entry name" value="Transketolase_C"/>
</dbReference>
<dbReference type="PANTHER" id="PTHR43322">
    <property type="entry name" value="1-D-DEOXYXYLULOSE 5-PHOSPHATE SYNTHASE-RELATED"/>
    <property type="match status" value="1"/>
</dbReference>
<evidence type="ECO:0000313" key="12">
    <source>
        <dbReference type="EMBL" id="KWT92862.1"/>
    </source>
</evidence>
<dbReference type="InterPro" id="IPR049557">
    <property type="entry name" value="Transketolase_CS"/>
</dbReference>
<dbReference type="GO" id="GO:0008661">
    <property type="term" value="F:1-deoxy-D-xylulose-5-phosphate synthase activity"/>
    <property type="evidence" value="ECO:0007669"/>
    <property type="project" value="UniProtKB-EC"/>
</dbReference>
<evidence type="ECO:0000256" key="3">
    <source>
        <dbReference type="ARBA" id="ARBA00011738"/>
    </source>
</evidence>
<evidence type="ECO:0000256" key="6">
    <source>
        <dbReference type="ARBA" id="ARBA00022842"/>
    </source>
</evidence>
<evidence type="ECO:0000313" key="13">
    <source>
        <dbReference type="Proteomes" id="UP000060487"/>
    </source>
</evidence>
<keyword evidence="6 10" id="KW-0460">Magnesium</keyword>
<dbReference type="InterPro" id="IPR009014">
    <property type="entry name" value="Transketo_C/PFOR_II"/>
</dbReference>
<dbReference type="SUPFAM" id="SSF52922">
    <property type="entry name" value="TK C-terminal domain-like"/>
    <property type="match status" value="1"/>
</dbReference>
<dbReference type="Pfam" id="PF13292">
    <property type="entry name" value="DXP_synthase_N"/>
    <property type="match status" value="1"/>
</dbReference>
<evidence type="ECO:0000256" key="5">
    <source>
        <dbReference type="ARBA" id="ARBA00022723"/>
    </source>
</evidence>
<dbReference type="PROSITE" id="PS00802">
    <property type="entry name" value="TRANSKETOLASE_2"/>
    <property type="match status" value="1"/>
</dbReference>
<evidence type="ECO:0000256" key="4">
    <source>
        <dbReference type="ARBA" id="ARBA00022679"/>
    </source>
</evidence>
<name>A0ABR5SKR3_9BACT</name>
<accession>A0ABR5SKR3</accession>
<dbReference type="SUPFAM" id="SSF52518">
    <property type="entry name" value="Thiamin diphosphate-binding fold (THDP-binding)"/>
    <property type="match status" value="2"/>
</dbReference>
<evidence type="ECO:0000256" key="7">
    <source>
        <dbReference type="ARBA" id="ARBA00022977"/>
    </source>
</evidence>
<evidence type="ECO:0000256" key="8">
    <source>
        <dbReference type="ARBA" id="ARBA00023052"/>
    </source>
</evidence>
<feature type="domain" description="Transketolase-like pyrimidine-binding" evidence="11">
    <location>
        <begin position="314"/>
        <end position="478"/>
    </location>
</feature>
<protein>
    <recommendedName>
        <fullName evidence="10">1-deoxy-D-xylulose-5-phosphate synthase</fullName>
        <ecNumber evidence="10">2.2.1.7</ecNumber>
    </recommendedName>
    <alternativeName>
        <fullName evidence="10">1-deoxyxylulose-5-phosphate synthase</fullName>
        <shortName evidence="10">DXP synthase</shortName>
        <shortName evidence="10">DXPS</shortName>
    </alternativeName>
</protein>
<keyword evidence="13" id="KW-1185">Reference proteome</keyword>
<evidence type="ECO:0000256" key="10">
    <source>
        <dbReference type="HAMAP-Rule" id="MF_00315"/>
    </source>
</evidence>
<dbReference type="NCBIfam" id="NF003933">
    <property type="entry name" value="PRK05444.2-2"/>
    <property type="match status" value="1"/>
</dbReference>
<dbReference type="PROSITE" id="PS00801">
    <property type="entry name" value="TRANSKETOLASE_1"/>
    <property type="match status" value="1"/>
</dbReference>
<feature type="binding site" evidence="10">
    <location>
        <position position="284"/>
    </location>
    <ligand>
        <name>thiamine diphosphate</name>
        <dbReference type="ChEBI" id="CHEBI:58937"/>
    </ligand>
</feature>
<proteinExistence type="inferred from homology"/>
<sequence length="628" mass="68503">MRLKSIKSPQDIKQLDIFELEELAQEIRDCIINRVSVNGGHLASSLGVIELTLAMHYVFKSPHDKIVWDVGHQCYPHKLLTGRYDTFHTLRQYGGISGFPRRSESPHDAFGAGHSSTSISAALGIAEGRELTAKHFKVIAVIGDGAMTGGLAFEGLNNAGHLKKDLIVVLNDNKMSISKNVGALSSYLTKIMAGNLYNKLKKETKSIIETIPKVGGHFSKLAQKTEDTLKYFLLPGMLFEELGFSYTGPVDGHDIAKLIDTFECIKNSTAPILIHVVTTKGKGYEFSEKNPATFHGVGPFELDTGELRTCPQRPSFSSVFGQHLVEAAEKDPRIVAITAAMKEGTGLREFSVRFPERFYDVGIAEPHAVTFAAGMATQGLRPVVAVYSTFLQRAYDEIIHDVCLQNLPVVFAVDRAGIVGEDGPTHHGVYDISFLRHIPNLTIMSPKNSIEMKEMLKLALTLEGPSVVRYSRDCMDKEIEASTIPVKLGKAEVITEGGDVAILAVGSCVLPSIQAAHRLTEEGISAMVVNVRFIKPLDTALIAEIAGTVRKIVTVEENVLAGGFGSSVLEYLNSANDAAATDVEVKIVALPDRFIEHGKQPVLRHLYALDDDGIYHAAMSLLKQLKES</sequence>
<keyword evidence="7 10" id="KW-0784">Thiamine biosynthesis</keyword>
<comment type="similarity">
    <text evidence="2 10">Belongs to the transketolase family. DXPS subfamily.</text>
</comment>
<gene>
    <name evidence="10" type="primary">dxs</name>
    <name evidence="12" type="ORF">ASN18_0448</name>
</gene>
<feature type="binding site" evidence="10">
    <location>
        <position position="144"/>
    </location>
    <ligand>
        <name>Mg(2+)</name>
        <dbReference type="ChEBI" id="CHEBI:18420"/>
    </ligand>
</feature>
<comment type="cofactor">
    <cofactor evidence="10">
        <name>thiamine diphosphate</name>
        <dbReference type="ChEBI" id="CHEBI:58937"/>
    </cofactor>
    <text evidence="10">Binds 1 thiamine pyrophosphate per subunit.</text>
</comment>
<comment type="subunit">
    <text evidence="3 10">Homodimer.</text>
</comment>
<dbReference type="EMBL" id="LNQR01000019">
    <property type="protein sequence ID" value="KWT92862.1"/>
    <property type="molecule type" value="Genomic_DNA"/>
</dbReference>
<feature type="binding site" evidence="10">
    <location>
        <position position="173"/>
    </location>
    <ligand>
        <name>Mg(2+)</name>
        <dbReference type="ChEBI" id="CHEBI:18420"/>
    </ligand>
</feature>
<dbReference type="SMART" id="SM00861">
    <property type="entry name" value="Transket_pyr"/>
    <property type="match status" value="1"/>
</dbReference>